<protein>
    <submittedName>
        <fullName evidence="1">Uncharacterized protein</fullName>
    </submittedName>
</protein>
<sequence length="109" mass="11627">MFKSISDSAAAADGGSLALFVERFDGELEQFIINRSFASRGTPAYNKVVSNLRPLSADNCRAIAAALEPLLAATPSIHPLADFIETLKEQSKIESEAATTVEATVDQRA</sequence>
<dbReference type="RefSeq" id="WP_075854447.1">
    <property type="nucleotide sequence ID" value="NZ_FMAC01000006.1"/>
</dbReference>
<dbReference type="OrthoDB" id="8303215at2"/>
<dbReference type="EMBL" id="FMAC01000006">
    <property type="protein sequence ID" value="SCB27226.1"/>
    <property type="molecule type" value="Genomic_DNA"/>
</dbReference>
<evidence type="ECO:0000313" key="1">
    <source>
        <dbReference type="EMBL" id="SCB27226.1"/>
    </source>
</evidence>
<accession>A0A1C3VHI4</accession>
<organism evidence="1 2">
    <name type="scientific">Rhizobium hainanense</name>
    <dbReference type="NCBI Taxonomy" id="52131"/>
    <lineage>
        <taxon>Bacteria</taxon>
        <taxon>Pseudomonadati</taxon>
        <taxon>Pseudomonadota</taxon>
        <taxon>Alphaproteobacteria</taxon>
        <taxon>Hyphomicrobiales</taxon>
        <taxon>Rhizobiaceae</taxon>
        <taxon>Rhizobium/Agrobacterium group</taxon>
        <taxon>Rhizobium</taxon>
    </lineage>
</organism>
<name>A0A1C3VHI4_9HYPH</name>
<gene>
    <name evidence="1" type="ORF">GA0061100_106115</name>
</gene>
<keyword evidence="2" id="KW-1185">Reference proteome</keyword>
<dbReference type="Proteomes" id="UP000186228">
    <property type="component" value="Unassembled WGS sequence"/>
</dbReference>
<proteinExistence type="predicted"/>
<dbReference type="AlphaFoldDB" id="A0A1C3VHI4"/>
<evidence type="ECO:0000313" key="2">
    <source>
        <dbReference type="Proteomes" id="UP000186228"/>
    </source>
</evidence>
<reference evidence="2" key="1">
    <citation type="submission" date="2016-08" db="EMBL/GenBank/DDBJ databases">
        <authorList>
            <person name="Varghese N."/>
            <person name="Submissions Spin"/>
        </authorList>
    </citation>
    <scope>NUCLEOTIDE SEQUENCE [LARGE SCALE GENOMIC DNA]</scope>
    <source>
        <strain evidence="2">CCBAU 57015</strain>
    </source>
</reference>